<dbReference type="EMBL" id="CM055103">
    <property type="protein sequence ID" value="KAJ7536632.1"/>
    <property type="molecule type" value="Genomic_DNA"/>
</dbReference>
<comment type="caution">
    <text evidence="1">The sequence shown here is derived from an EMBL/GenBank/DDBJ whole genome shotgun (WGS) entry which is preliminary data.</text>
</comment>
<name>A0ACC2C3V4_DIPCM</name>
<gene>
    <name evidence="1" type="ORF">O6H91_12G075400</name>
</gene>
<organism evidence="1 2">
    <name type="scientific">Diphasiastrum complanatum</name>
    <name type="common">Issler's clubmoss</name>
    <name type="synonym">Lycopodium complanatum</name>
    <dbReference type="NCBI Taxonomy" id="34168"/>
    <lineage>
        <taxon>Eukaryota</taxon>
        <taxon>Viridiplantae</taxon>
        <taxon>Streptophyta</taxon>
        <taxon>Embryophyta</taxon>
        <taxon>Tracheophyta</taxon>
        <taxon>Lycopodiopsida</taxon>
        <taxon>Lycopodiales</taxon>
        <taxon>Lycopodiaceae</taxon>
        <taxon>Lycopodioideae</taxon>
        <taxon>Diphasiastrum</taxon>
    </lineage>
</organism>
<accession>A0ACC2C3V4</accession>
<dbReference type="Proteomes" id="UP001162992">
    <property type="component" value="Chromosome 12"/>
</dbReference>
<sequence>MIKCNEGDVSYISLRDIMPPLKSCKQHLLNHDVIDLESRTPIKNHLVEQAARAYLQPTVRESNRSKRFFVEFWQKLAKYISVITAMYNYLNSPMKEFVRFFAILQRLYLSEAMVPCYNT</sequence>
<protein>
    <submittedName>
        <fullName evidence="1">Uncharacterized protein</fullName>
    </submittedName>
</protein>
<evidence type="ECO:0000313" key="2">
    <source>
        <dbReference type="Proteomes" id="UP001162992"/>
    </source>
</evidence>
<proteinExistence type="predicted"/>
<evidence type="ECO:0000313" key="1">
    <source>
        <dbReference type="EMBL" id="KAJ7536632.1"/>
    </source>
</evidence>
<keyword evidence="2" id="KW-1185">Reference proteome</keyword>
<reference evidence="2" key="1">
    <citation type="journal article" date="2024" name="Proc. Natl. Acad. Sci. U.S.A.">
        <title>Extraordinary preservation of gene collinearity over three hundred million years revealed in homosporous lycophytes.</title>
        <authorList>
            <person name="Li C."/>
            <person name="Wickell D."/>
            <person name="Kuo L.Y."/>
            <person name="Chen X."/>
            <person name="Nie B."/>
            <person name="Liao X."/>
            <person name="Peng D."/>
            <person name="Ji J."/>
            <person name="Jenkins J."/>
            <person name="Williams M."/>
            <person name="Shu S."/>
            <person name="Plott C."/>
            <person name="Barry K."/>
            <person name="Rajasekar S."/>
            <person name="Grimwood J."/>
            <person name="Han X."/>
            <person name="Sun S."/>
            <person name="Hou Z."/>
            <person name="He W."/>
            <person name="Dai G."/>
            <person name="Sun C."/>
            <person name="Schmutz J."/>
            <person name="Leebens-Mack J.H."/>
            <person name="Li F.W."/>
            <person name="Wang L."/>
        </authorList>
    </citation>
    <scope>NUCLEOTIDE SEQUENCE [LARGE SCALE GENOMIC DNA]</scope>
    <source>
        <strain evidence="2">cv. PW_Plant_1</strain>
    </source>
</reference>